<sequence length="90" mass="10385">MDKVHKLRKRYENNVEKKNYKLINPHDQKVFELSQQIWGANDNGNRAEEETATKSFRQPVPAKTSSSGSLRNMIVEMPSLPDRVLKSDLT</sequence>
<dbReference type="InterPro" id="IPR053932">
    <property type="entry name" value="GeBP-like_DBD"/>
</dbReference>
<comment type="caution">
    <text evidence="4">The sequence shown here is derived from an EMBL/GenBank/DDBJ whole genome shotgun (WGS) entry which is preliminary data.</text>
</comment>
<evidence type="ECO:0000256" key="2">
    <source>
        <dbReference type="SAM" id="MobiDB-lite"/>
    </source>
</evidence>
<name>A0AA88E4Q4_FICCA</name>
<dbReference type="EMBL" id="BTGU01000271">
    <property type="protein sequence ID" value="GMN65911.1"/>
    <property type="molecule type" value="Genomic_DNA"/>
</dbReference>
<dbReference type="Pfam" id="PF04504">
    <property type="entry name" value="GeBP-like_DBD"/>
    <property type="match status" value="1"/>
</dbReference>
<evidence type="ECO:0000259" key="3">
    <source>
        <dbReference type="Pfam" id="PF04504"/>
    </source>
</evidence>
<evidence type="ECO:0000313" key="4">
    <source>
        <dbReference type="EMBL" id="GMN65911.1"/>
    </source>
</evidence>
<dbReference type="PANTHER" id="PTHR31662">
    <property type="entry name" value="BNAANNG10740D PROTEIN-RELATED"/>
    <property type="match status" value="1"/>
</dbReference>
<dbReference type="Gramene" id="FCD_00032059-RA">
    <property type="protein sequence ID" value="FCD_00032059-RA:cds"/>
    <property type="gene ID" value="FCD_00032059"/>
</dbReference>
<feature type="region of interest" description="Disordered" evidence="2">
    <location>
        <begin position="42"/>
        <end position="90"/>
    </location>
</feature>
<proteinExistence type="inferred from homology"/>
<dbReference type="Proteomes" id="UP001187192">
    <property type="component" value="Unassembled WGS sequence"/>
</dbReference>
<protein>
    <recommendedName>
        <fullName evidence="3">Glabrous enhancer-binding protein-like DBD domain-containing protein</fullName>
    </recommendedName>
</protein>
<dbReference type="AlphaFoldDB" id="A0AA88E4Q4"/>
<accession>A0AA88E4Q4</accession>
<dbReference type="GO" id="GO:0005634">
    <property type="term" value="C:nucleus"/>
    <property type="evidence" value="ECO:0007669"/>
    <property type="project" value="TreeGrafter"/>
</dbReference>
<dbReference type="InterPro" id="IPR007592">
    <property type="entry name" value="GEBP"/>
</dbReference>
<organism evidence="4 5">
    <name type="scientific">Ficus carica</name>
    <name type="common">Common fig</name>
    <dbReference type="NCBI Taxonomy" id="3494"/>
    <lineage>
        <taxon>Eukaryota</taxon>
        <taxon>Viridiplantae</taxon>
        <taxon>Streptophyta</taxon>
        <taxon>Embryophyta</taxon>
        <taxon>Tracheophyta</taxon>
        <taxon>Spermatophyta</taxon>
        <taxon>Magnoliopsida</taxon>
        <taxon>eudicotyledons</taxon>
        <taxon>Gunneridae</taxon>
        <taxon>Pentapetalae</taxon>
        <taxon>rosids</taxon>
        <taxon>fabids</taxon>
        <taxon>Rosales</taxon>
        <taxon>Moraceae</taxon>
        <taxon>Ficeae</taxon>
        <taxon>Ficus</taxon>
    </lineage>
</organism>
<keyword evidence="5" id="KW-1185">Reference proteome</keyword>
<gene>
    <name evidence="4" type="ORF">TIFTF001_034984</name>
</gene>
<dbReference type="PANTHER" id="PTHR31662:SF33">
    <property type="entry name" value="DNA-BINDING STOREKEEPER PROTEIN TRANSCRIPTIONAL REGULATOR-LIKE PROTEIN"/>
    <property type="match status" value="1"/>
</dbReference>
<reference evidence="4" key="1">
    <citation type="submission" date="2023-07" db="EMBL/GenBank/DDBJ databases">
        <title>draft genome sequence of fig (Ficus carica).</title>
        <authorList>
            <person name="Takahashi T."/>
            <person name="Nishimura K."/>
        </authorList>
    </citation>
    <scope>NUCLEOTIDE SEQUENCE</scope>
</reference>
<comment type="similarity">
    <text evidence="1">Belongs to the GeBP family.</text>
</comment>
<evidence type="ECO:0000256" key="1">
    <source>
        <dbReference type="ARBA" id="ARBA00010820"/>
    </source>
</evidence>
<feature type="domain" description="Glabrous enhancer-binding protein-like DBD" evidence="3">
    <location>
        <begin position="1"/>
        <end position="39"/>
    </location>
</feature>
<evidence type="ECO:0000313" key="5">
    <source>
        <dbReference type="Proteomes" id="UP001187192"/>
    </source>
</evidence>
<dbReference type="GO" id="GO:0006355">
    <property type="term" value="P:regulation of DNA-templated transcription"/>
    <property type="evidence" value="ECO:0007669"/>
    <property type="project" value="InterPro"/>
</dbReference>